<dbReference type="Pfam" id="PF03795">
    <property type="entry name" value="YCII"/>
    <property type="match status" value="1"/>
</dbReference>
<sequence>MPIHLCKLLPPRPTFPGDMTPSEAELMQKHTAYWQDLADRGIALVVGPVLDPAGIWGIAIIDAKDADAAAALTSDDPVIAGGGGFRYDIHLVPQAILRTTHQPNPL</sequence>
<dbReference type="SUPFAM" id="SSF54909">
    <property type="entry name" value="Dimeric alpha+beta barrel"/>
    <property type="match status" value="1"/>
</dbReference>
<organism evidence="3 4">
    <name type="scientific">Microvirga terrae</name>
    <dbReference type="NCBI Taxonomy" id="2740529"/>
    <lineage>
        <taxon>Bacteria</taxon>
        <taxon>Pseudomonadati</taxon>
        <taxon>Pseudomonadota</taxon>
        <taxon>Alphaproteobacteria</taxon>
        <taxon>Hyphomicrobiales</taxon>
        <taxon>Methylobacteriaceae</taxon>
        <taxon>Microvirga</taxon>
    </lineage>
</organism>
<dbReference type="Proteomes" id="UP001017257">
    <property type="component" value="Chromosome"/>
</dbReference>
<dbReference type="RefSeq" id="WP_259060432.1">
    <property type="nucleotide sequence ID" value="NZ_CP102845.1"/>
</dbReference>
<proteinExistence type="inferred from homology"/>
<evidence type="ECO:0000259" key="2">
    <source>
        <dbReference type="Pfam" id="PF03795"/>
    </source>
</evidence>
<dbReference type="InterPro" id="IPR011008">
    <property type="entry name" value="Dimeric_a/b-barrel"/>
</dbReference>
<evidence type="ECO:0000256" key="1">
    <source>
        <dbReference type="ARBA" id="ARBA00007689"/>
    </source>
</evidence>
<accession>A0ABY5RUL5</accession>
<evidence type="ECO:0000313" key="3">
    <source>
        <dbReference type="EMBL" id="UVF20016.1"/>
    </source>
</evidence>
<comment type="similarity">
    <text evidence="1">Belongs to the YciI family.</text>
</comment>
<dbReference type="InterPro" id="IPR005545">
    <property type="entry name" value="YCII"/>
</dbReference>
<keyword evidence="4" id="KW-1185">Reference proteome</keyword>
<reference evidence="3" key="1">
    <citation type="submission" date="2022-08" db="EMBL/GenBank/DDBJ databases">
        <title>Microvirga terrae sp. nov., isolated from soil.</title>
        <authorList>
            <person name="Kim K.H."/>
            <person name="Seo Y.L."/>
            <person name="Kim J.M."/>
            <person name="Lee J.K."/>
            <person name="Han D.M."/>
            <person name="Jeon C.O."/>
        </authorList>
    </citation>
    <scope>NUCLEOTIDE SEQUENCE</scope>
    <source>
        <strain evidence="3">R24</strain>
    </source>
</reference>
<name>A0ABY5RUL5_9HYPH</name>
<gene>
    <name evidence="3" type="ORF">HPT29_002360</name>
</gene>
<dbReference type="EMBL" id="CP102845">
    <property type="protein sequence ID" value="UVF20016.1"/>
    <property type="molecule type" value="Genomic_DNA"/>
</dbReference>
<protein>
    <submittedName>
        <fullName evidence="3">YciI family protein</fullName>
    </submittedName>
</protein>
<evidence type="ECO:0000313" key="4">
    <source>
        <dbReference type="Proteomes" id="UP001017257"/>
    </source>
</evidence>
<feature type="domain" description="YCII-related" evidence="2">
    <location>
        <begin position="21"/>
        <end position="89"/>
    </location>
</feature>